<evidence type="ECO:0000313" key="1">
    <source>
        <dbReference type="EMBL" id="KAK3376371.1"/>
    </source>
</evidence>
<dbReference type="Proteomes" id="UP001287356">
    <property type="component" value="Unassembled WGS sequence"/>
</dbReference>
<proteinExistence type="predicted"/>
<gene>
    <name evidence="1" type="ORF">B0T24DRAFT_618541</name>
</gene>
<name>A0AAE0KGZ1_9PEZI</name>
<accession>A0AAE0KGZ1</accession>
<reference evidence="1" key="2">
    <citation type="submission" date="2023-06" db="EMBL/GenBank/DDBJ databases">
        <authorList>
            <consortium name="Lawrence Berkeley National Laboratory"/>
            <person name="Haridas S."/>
            <person name="Hensen N."/>
            <person name="Bonometti L."/>
            <person name="Westerberg I."/>
            <person name="Brannstrom I.O."/>
            <person name="Guillou S."/>
            <person name="Cros-Aarteil S."/>
            <person name="Calhoun S."/>
            <person name="Kuo A."/>
            <person name="Mondo S."/>
            <person name="Pangilinan J."/>
            <person name="Riley R."/>
            <person name="Labutti K."/>
            <person name="Andreopoulos B."/>
            <person name="Lipzen A."/>
            <person name="Chen C."/>
            <person name="Yanf M."/>
            <person name="Daum C."/>
            <person name="Ng V."/>
            <person name="Clum A."/>
            <person name="Steindorff A."/>
            <person name="Ohm R."/>
            <person name="Martin F."/>
            <person name="Silar P."/>
            <person name="Natvig D."/>
            <person name="Lalanne C."/>
            <person name="Gautier V."/>
            <person name="Ament-Velasquez S.L."/>
            <person name="Kruys A."/>
            <person name="Hutchinson M.I."/>
            <person name="Powell A.J."/>
            <person name="Barry K."/>
            <person name="Miller A.N."/>
            <person name="Grigoriev I.V."/>
            <person name="Debuchy R."/>
            <person name="Gladieux P."/>
            <person name="Thoren M.H."/>
            <person name="Johannesson H."/>
        </authorList>
    </citation>
    <scope>NUCLEOTIDE SEQUENCE</scope>
    <source>
        <strain evidence="1">CBS 958.72</strain>
    </source>
</reference>
<dbReference type="AlphaFoldDB" id="A0AAE0KGZ1"/>
<keyword evidence="2" id="KW-1185">Reference proteome</keyword>
<reference evidence="1" key="1">
    <citation type="journal article" date="2023" name="Mol. Phylogenet. Evol.">
        <title>Genome-scale phylogeny and comparative genomics of the fungal order Sordariales.</title>
        <authorList>
            <person name="Hensen N."/>
            <person name="Bonometti L."/>
            <person name="Westerberg I."/>
            <person name="Brannstrom I.O."/>
            <person name="Guillou S."/>
            <person name="Cros-Aarteil S."/>
            <person name="Calhoun S."/>
            <person name="Haridas S."/>
            <person name="Kuo A."/>
            <person name="Mondo S."/>
            <person name="Pangilinan J."/>
            <person name="Riley R."/>
            <person name="LaButti K."/>
            <person name="Andreopoulos B."/>
            <person name="Lipzen A."/>
            <person name="Chen C."/>
            <person name="Yan M."/>
            <person name="Daum C."/>
            <person name="Ng V."/>
            <person name="Clum A."/>
            <person name="Steindorff A."/>
            <person name="Ohm R.A."/>
            <person name="Martin F."/>
            <person name="Silar P."/>
            <person name="Natvig D.O."/>
            <person name="Lalanne C."/>
            <person name="Gautier V."/>
            <person name="Ament-Velasquez S.L."/>
            <person name="Kruys A."/>
            <person name="Hutchinson M.I."/>
            <person name="Powell A.J."/>
            <person name="Barry K."/>
            <person name="Miller A.N."/>
            <person name="Grigoriev I.V."/>
            <person name="Debuchy R."/>
            <person name="Gladieux P."/>
            <person name="Hiltunen Thoren M."/>
            <person name="Johannesson H."/>
        </authorList>
    </citation>
    <scope>NUCLEOTIDE SEQUENCE</scope>
    <source>
        <strain evidence="1">CBS 958.72</strain>
    </source>
</reference>
<evidence type="ECO:0000313" key="2">
    <source>
        <dbReference type="Proteomes" id="UP001287356"/>
    </source>
</evidence>
<sequence length="213" mass="23673">MKRWTYNMLVAGINAFFIVIKAFEEAFPFSMQTPPSQADEAETIMTNPIFSGPWALGSPMFSIIPDNPQLRALVEKIDNRLLKILYTRDINGVFRQMPLFEQSIDPALLVQATTQGVLLSSVVSDLNAPMPNLRFHFLLQKALDMGNEVKSLGQVLLAAREKAGGEALSNLHTQHHVSTQTAMMEMKRLALGDVTKVVETLQQSCEGVASRLR</sequence>
<protein>
    <submittedName>
        <fullName evidence="1">Uncharacterized protein</fullName>
    </submittedName>
</protein>
<organism evidence="1 2">
    <name type="scientific">Lasiosphaeria ovina</name>
    <dbReference type="NCBI Taxonomy" id="92902"/>
    <lineage>
        <taxon>Eukaryota</taxon>
        <taxon>Fungi</taxon>
        <taxon>Dikarya</taxon>
        <taxon>Ascomycota</taxon>
        <taxon>Pezizomycotina</taxon>
        <taxon>Sordariomycetes</taxon>
        <taxon>Sordariomycetidae</taxon>
        <taxon>Sordariales</taxon>
        <taxon>Lasiosphaeriaceae</taxon>
        <taxon>Lasiosphaeria</taxon>
    </lineage>
</organism>
<comment type="caution">
    <text evidence="1">The sequence shown here is derived from an EMBL/GenBank/DDBJ whole genome shotgun (WGS) entry which is preliminary data.</text>
</comment>
<dbReference type="EMBL" id="JAULSN010000003">
    <property type="protein sequence ID" value="KAK3376371.1"/>
    <property type="molecule type" value="Genomic_DNA"/>
</dbReference>